<evidence type="ECO:0000259" key="2">
    <source>
        <dbReference type="SMART" id="SM00256"/>
    </source>
</evidence>
<feature type="domain" description="F-box" evidence="2">
    <location>
        <begin position="88"/>
        <end position="129"/>
    </location>
</feature>
<dbReference type="InterPro" id="IPR036047">
    <property type="entry name" value="F-box-like_dom_sf"/>
</dbReference>
<gene>
    <name evidence="3" type="ORF">LC_TR10379_c0_g1_i1_g.36626</name>
</gene>
<dbReference type="InterPro" id="IPR017451">
    <property type="entry name" value="F-box-assoc_interact_dom"/>
</dbReference>
<protein>
    <submittedName>
        <fullName evidence="3">F-box protein</fullName>
    </submittedName>
</protein>
<evidence type="ECO:0000313" key="3">
    <source>
        <dbReference type="EMBL" id="JAU46000.1"/>
    </source>
</evidence>
<dbReference type="InterPro" id="IPR001810">
    <property type="entry name" value="F-box_dom"/>
</dbReference>
<proteinExistence type="predicted"/>
<dbReference type="InterPro" id="IPR013187">
    <property type="entry name" value="F-box-assoc_dom_typ3"/>
</dbReference>
<dbReference type="SMART" id="SM00256">
    <property type="entry name" value="FBOX"/>
    <property type="match status" value="1"/>
</dbReference>
<name>A0A1J3FTU0_NOCCA</name>
<accession>A0A1J3FTU0</accession>
<feature type="region of interest" description="Disordered" evidence="1">
    <location>
        <begin position="55"/>
        <end position="88"/>
    </location>
</feature>
<dbReference type="SUPFAM" id="SSF81383">
    <property type="entry name" value="F-box domain"/>
    <property type="match status" value="1"/>
</dbReference>
<organism evidence="3">
    <name type="scientific">Noccaea caerulescens</name>
    <name type="common">Alpine penny-cress</name>
    <name type="synonym">Thlaspi caerulescens</name>
    <dbReference type="NCBI Taxonomy" id="107243"/>
    <lineage>
        <taxon>Eukaryota</taxon>
        <taxon>Viridiplantae</taxon>
        <taxon>Streptophyta</taxon>
        <taxon>Embryophyta</taxon>
        <taxon>Tracheophyta</taxon>
        <taxon>Spermatophyta</taxon>
        <taxon>Magnoliopsida</taxon>
        <taxon>eudicotyledons</taxon>
        <taxon>Gunneridae</taxon>
        <taxon>Pentapetalae</taxon>
        <taxon>rosids</taxon>
        <taxon>malvids</taxon>
        <taxon>Brassicales</taxon>
        <taxon>Brassicaceae</taxon>
        <taxon>Coluteocarpeae</taxon>
        <taxon>Noccaea</taxon>
    </lineage>
</organism>
<dbReference type="PANTHER" id="PTHR31111:SF100">
    <property type="entry name" value="F-BOX DOMAIN-CONTAINING PROTEIN"/>
    <property type="match status" value="1"/>
</dbReference>
<dbReference type="NCBIfam" id="TIGR01640">
    <property type="entry name" value="F_box_assoc_1"/>
    <property type="match status" value="1"/>
</dbReference>
<feature type="compositionally biased region" description="Basic and acidic residues" evidence="1">
    <location>
        <begin position="70"/>
        <end position="83"/>
    </location>
</feature>
<dbReference type="Pfam" id="PF00646">
    <property type="entry name" value="F-box"/>
    <property type="match status" value="1"/>
</dbReference>
<dbReference type="AlphaFoldDB" id="A0A1J3FTU0"/>
<evidence type="ECO:0000256" key="1">
    <source>
        <dbReference type="SAM" id="MobiDB-lite"/>
    </source>
</evidence>
<feature type="compositionally biased region" description="Basic and acidic residues" evidence="1">
    <location>
        <begin position="23"/>
        <end position="37"/>
    </location>
</feature>
<dbReference type="CDD" id="cd22157">
    <property type="entry name" value="F-box_AtFBW1-like"/>
    <property type="match status" value="1"/>
</dbReference>
<feature type="region of interest" description="Disordered" evidence="1">
    <location>
        <begin position="19"/>
        <end position="43"/>
    </location>
</feature>
<dbReference type="PANTHER" id="PTHR31111">
    <property type="entry name" value="BNAA05G37150D PROTEIN-RELATED"/>
    <property type="match status" value="1"/>
</dbReference>
<reference evidence="3" key="1">
    <citation type="submission" date="2016-07" db="EMBL/GenBank/DDBJ databases">
        <title>De novo transcriptome assembly of four accessions of the metal hyperaccumulator plant Noccaea caerulescens.</title>
        <authorList>
            <person name="Blande D."/>
            <person name="Halimaa P."/>
            <person name="Tervahauta A.I."/>
            <person name="Aarts M.G."/>
            <person name="Karenlampi S.O."/>
        </authorList>
    </citation>
    <scope>NUCLEOTIDE SEQUENCE</scope>
</reference>
<dbReference type="Pfam" id="PF08268">
    <property type="entry name" value="FBA_3"/>
    <property type="match status" value="1"/>
</dbReference>
<dbReference type="EMBL" id="GEVK01006832">
    <property type="protein sequence ID" value="JAU46000.1"/>
    <property type="molecule type" value="Transcribed_RNA"/>
</dbReference>
<sequence>MTEFPVKFRMKPHQKKRRVWGVEWREREEDNESDKRPSKLQTIPLHLKKMTEFPVKFRMEPHQKKPKPRCRVEEEKESDKGPSKPEPIPLDVVEVEILTRLPVKSVMRSRCVSKKWSSIIRSQGFIDSYYAMSSATRSRFVVVFSNGVFVKGHAKRLFIFSGEESSSSSSLVAANLDMTIPSLTTTYRSKCPSVHGFVACCYINRLTICNPGTGQVVTLPSKGDRTSLGYDPVNQQFKALTLLTTRDGGFDRFTQHEVITLGGRGGESSRSMVTSRPYLPITKGLCLNGFVYYGAWETRKRTKTVIVCFDVRNEEFSFVTTPLDVLKRQCESELIEYKGKLAAVVTHDHPTIFGGFDLWILEDVKEHEWSRQTFKLPYDLSNVTCPGTNKAGEIVFATKRLSLSPPQPSYFYYYNLQTKDMRRVRIQWVADDQGFRRRFKFTGDCNVSVSLQHVDSIASL</sequence>